<dbReference type="RefSeq" id="WP_135952617.1">
    <property type="nucleotide sequence ID" value="NZ_CAOOJZ010000060.1"/>
</dbReference>
<comment type="caution">
    <text evidence="1">The sequence shown here is derived from an EMBL/GenBank/DDBJ whole genome shotgun (WGS) entry which is preliminary data.</text>
</comment>
<dbReference type="AlphaFoldDB" id="A0A4S2FFR2"/>
<dbReference type="Pfam" id="PF14305">
    <property type="entry name" value="ATPgrasp_TupA"/>
    <property type="match status" value="1"/>
</dbReference>
<proteinExistence type="predicted"/>
<dbReference type="Proteomes" id="UP000310760">
    <property type="component" value="Unassembled WGS sequence"/>
</dbReference>
<evidence type="ECO:0000313" key="2">
    <source>
        <dbReference type="Proteomes" id="UP000310760"/>
    </source>
</evidence>
<sequence>MYTDLFKTPVEQRAEWLKEVWLKKKGYPLDVDNPKTFTEKIQWYKTYYRHPDLHRIIDKVEFKQWVAEQNLPEAHDRALTAKLIRVWNSPEEVSFEGLPRQCVIKSNCRDNGQWIAVVKDWKHYDVESLEKEIKTEWFDIQKTLINSFCTGYHKMTPKVFVEEYLDYGDIVPEEFKFFCFNGEPLMVYTTKEHFKDKEGNIMNDISDYPFSFYDLNWKKMDIVYGNHPEYPDAPRPVHFEEMIDISRRLSASFPFVRVDFFETPLQPYLAELTFYPGGGWTPFHPASVDTWMGDLFQVPLRSNIDIICRKETVL</sequence>
<protein>
    <recommendedName>
        <fullName evidence="3">Glycosyl transferase</fullName>
    </recommendedName>
</protein>
<dbReference type="EMBL" id="SRYJ01000059">
    <property type="protein sequence ID" value="TGY67581.1"/>
    <property type="molecule type" value="Genomic_DNA"/>
</dbReference>
<organism evidence="1 2">
    <name type="scientific">Phocaeicola sartorii</name>
    <dbReference type="NCBI Taxonomy" id="671267"/>
    <lineage>
        <taxon>Bacteria</taxon>
        <taxon>Pseudomonadati</taxon>
        <taxon>Bacteroidota</taxon>
        <taxon>Bacteroidia</taxon>
        <taxon>Bacteroidales</taxon>
        <taxon>Bacteroidaceae</taxon>
        <taxon>Phocaeicola</taxon>
    </lineage>
</organism>
<dbReference type="SUPFAM" id="SSF56059">
    <property type="entry name" value="Glutathione synthetase ATP-binding domain-like"/>
    <property type="match status" value="1"/>
</dbReference>
<accession>A0A4S2FFR2</accession>
<evidence type="ECO:0008006" key="3">
    <source>
        <dbReference type="Google" id="ProtNLM"/>
    </source>
</evidence>
<evidence type="ECO:0000313" key="1">
    <source>
        <dbReference type="EMBL" id="TGY67581.1"/>
    </source>
</evidence>
<name>A0A4S2FFR2_9BACT</name>
<reference evidence="1 2" key="1">
    <citation type="submission" date="2019-04" db="EMBL/GenBank/DDBJ databases">
        <title>Microbes associate with the intestines of laboratory mice.</title>
        <authorList>
            <person name="Navarre W."/>
            <person name="Wong E."/>
            <person name="Huang K."/>
            <person name="Tropini C."/>
            <person name="Ng K."/>
            <person name="Yu B."/>
        </authorList>
    </citation>
    <scope>NUCLEOTIDE SEQUENCE [LARGE SCALE GENOMIC DNA]</scope>
    <source>
        <strain evidence="1 2">NM22_B1</strain>
    </source>
</reference>
<gene>
    <name evidence="1" type="ORF">E5339_19590</name>
</gene>
<dbReference type="InterPro" id="IPR029465">
    <property type="entry name" value="ATPgrasp_TupA"/>
</dbReference>